<evidence type="ECO:0000256" key="2">
    <source>
        <dbReference type="ARBA" id="ARBA00022679"/>
    </source>
</evidence>
<dbReference type="InterPro" id="IPR029063">
    <property type="entry name" value="SAM-dependent_MTases_sf"/>
</dbReference>
<evidence type="ECO:0000256" key="6">
    <source>
        <dbReference type="RuleBase" id="RU000416"/>
    </source>
</evidence>
<sequence length="422" mass="48005">MKKVTLEQASEILGIAPNIIRTWEKKKLIQGENNNNIRLFDLDLLKSVHNNLNGNNSGREFKVLQSTEKTEIKTIELFAGCGGMALGLENAGVRHELLVEVSKDCVNTLQKNRQNWTIFQEDVSNIDFQQYYGKIDIVSGGFPCQAFSYAGKCKGFEDTRGTLFFEFARCLAEVKPKIAIAENVRGLLSHQKGQTLEIILNTFKELGYDPYYEVISAQFLDVPQKRDRLIIIACRQDLNIIPIFPIKNNYTISLKDALKNCPTSPGVEYNERKKAIMSLVTPGGNWRNLPLEVQKDYMKNSFYKGGGRTGFAKRLSWDEPCLTITCSPAQTQTERCHPEELRPLNIREYARIQTFPDDWEFTGSLTSQYRQIGNAVPVNMAYHLGKCLIKMLTKKVDKNNIFPSIKKQKSQIKQLSIPGLNY</sequence>
<dbReference type="RefSeq" id="WP_007312067.1">
    <property type="nucleotide sequence ID" value="NZ_AESD01000628.1"/>
</dbReference>
<dbReference type="GO" id="GO:0003886">
    <property type="term" value="F:DNA (cytosine-5-)-methyltransferase activity"/>
    <property type="evidence" value="ECO:0007669"/>
    <property type="project" value="UniProtKB-EC"/>
</dbReference>
<evidence type="ECO:0000256" key="5">
    <source>
        <dbReference type="PROSITE-ProRule" id="PRU01016"/>
    </source>
</evidence>
<dbReference type="EMBL" id="AESD01000628">
    <property type="protein sequence ID" value="EHJ11130.1"/>
    <property type="molecule type" value="Genomic_DNA"/>
</dbReference>
<dbReference type="PANTHER" id="PTHR10629">
    <property type="entry name" value="CYTOSINE-SPECIFIC METHYLTRANSFERASE"/>
    <property type="match status" value="1"/>
</dbReference>
<dbReference type="GO" id="GO:0003677">
    <property type="term" value="F:DNA binding"/>
    <property type="evidence" value="ECO:0007669"/>
    <property type="project" value="TreeGrafter"/>
</dbReference>
<accession>G5J9K7</accession>
<dbReference type="Gene3D" id="3.40.50.150">
    <property type="entry name" value="Vaccinia Virus protein VP39"/>
    <property type="match status" value="1"/>
</dbReference>
<keyword evidence="3 5" id="KW-0949">S-adenosyl-L-methionine</keyword>
<dbReference type="PROSITE" id="PS51679">
    <property type="entry name" value="SAM_MT_C5"/>
    <property type="match status" value="1"/>
</dbReference>
<dbReference type="PATRIC" id="fig|423471.3.peg.3867"/>
<dbReference type="EC" id="2.1.1.37" evidence="7"/>
<dbReference type="InterPro" id="IPR031303">
    <property type="entry name" value="C5_meth_CS"/>
</dbReference>
<evidence type="ECO:0000256" key="7">
    <source>
        <dbReference type="RuleBase" id="RU000417"/>
    </source>
</evidence>
<dbReference type="PROSITE" id="PS00095">
    <property type="entry name" value="C5_MTASE_2"/>
    <property type="match status" value="1"/>
</dbReference>
<feature type="active site" evidence="5">
    <location>
        <position position="144"/>
    </location>
</feature>
<proteinExistence type="inferred from homology"/>
<evidence type="ECO:0000313" key="9">
    <source>
        <dbReference type="Proteomes" id="UP000003477"/>
    </source>
</evidence>
<dbReference type="PROSITE" id="PS00094">
    <property type="entry name" value="C5_MTASE_1"/>
    <property type="match status" value="1"/>
</dbReference>
<dbReference type="Gene3D" id="3.90.120.10">
    <property type="entry name" value="DNA Methylase, subunit A, domain 2"/>
    <property type="match status" value="1"/>
</dbReference>
<dbReference type="InterPro" id="IPR018117">
    <property type="entry name" value="C5_DNA_meth_AS"/>
</dbReference>
<keyword evidence="4" id="KW-0680">Restriction system</keyword>
<dbReference type="Proteomes" id="UP000003477">
    <property type="component" value="Unassembled WGS sequence"/>
</dbReference>
<dbReference type="GeneID" id="88767590"/>
<dbReference type="PANTHER" id="PTHR10629:SF52">
    <property type="entry name" value="DNA (CYTOSINE-5)-METHYLTRANSFERASE 1"/>
    <property type="match status" value="1"/>
</dbReference>
<dbReference type="NCBIfam" id="TIGR00675">
    <property type="entry name" value="dcm"/>
    <property type="match status" value="1"/>
</dbReference>
<dbReference type="REBASE" id="43092">
    <property type="entry name" value="M.Cwa3ORF4123P"/>
</dbReference>
<dbReference type="GO" id="GO:0032259">
    <property type="term" value="P:methylation"/>
    <property type="evidence" value="ECO:0007669"/>
    <property type="project" value="UniProtKB-KW"/>
</dbReference>
<keyword evidence="1 5" id="KW-0489">Methyltransferase</keyword>
<dbReference type="PRINTS" id="PR00105">
    <property type="entry name" value="C5METTRFRASE"/>
</dbReference>
<gene>
    <name evidence="8" type="ORF">CWATWH0003_4123</name>
</gene>
<organism evidence="8 9">
    <name type="scientific">Crocosphaera watsonii WH 0003</name>
    <dbReference type="NCBI Taxonomy" id="423471"/>
    <lineage>
        <taxon>Bacteria</taxon>
        <taxon>Bacillati</taxon>
        <taxon>Cyanobacteriota</taxon>
        <taxon>Cyanophyceae</taxon>
        <taxon>Oscillatoriophycideae</taxon>
        <taxon>Chroococcales</taxon>
        <taxon>Aphanothecaceae</taxon>
        <taxon>Crocosphaera</taxon>
    </lineage>
</organism>
<name>G5J9K7_CROWT</name>
<dbReference type="GO" id="GO:0044027">
    <property type="term" value="P:negative regulation of gene expression via chromosomal CpG island methylation"/>
    <property type="evidence" value="ECO:0007669"/>
    <property type="project" value="TreeGrafter"/>
</dbReference>
<comment type="similarity">
    <text evidence="5 6">Belongs to the class I-like SAM-binding methyltransferase superfamily. C5-methyltransferase family.</text>
</comment>
<evidence type="ECO:0000256" key="4">
    <source>
        <dbReference type="ARBA" id="ARBA00022747"/>
    </source>
</evidence>
<comment type="catalytic activity">
    <reaction evidence="7">
        <text>a 2'-deoxycytidine in DNA + S-adenosyl-L-methionine = a 5-methyl-2'-deoxycytidine in DNA + S-adenosyl-L-homocysteine + H(+)</text>
        <dbReference type="Rhea" id="RHEA:13681"/>
        <dbReference type="Rhea" id="RHEA-COMP:11369"/>
        <dbReference type="Rhea" id="RHEA-COMP:11370"/>
        <dbReference type="ChEBI" id="CHEBI:15378"/>
        <dbReference type="ChEBI" id="CHEBI:57856"/>
        <dbReference type="ChEBI" id="CHEBI:59789"/>
        <dbReference type="ChEBI" id="CHEBI:85452"/>
        <dbReference type="ChEBI" id="CHEBI:85454"/>
        <dbReference type="EC" id="2.1.1.37"/>
    </reaction>
</comment>
<reference evidence="8 9" key="1">
    <citation type="journal article" date="2011" name="Front. Microbiol.">
        <title>Two Strains of Crocosphaera watsonii with Highly Conserved Genomes are Distinguished by Strain-Specific Features.</title>
        <authorList>
            <person name="Bench S.R."/>
            <person name="Ilikchyan I.N."/>
            <person name="Tripp H.J."/>
            <person name="Zehr J.P."/>
        </authorList>
    </citation>
    <scope>NUCLEOTIDE SEQUENCE [LARGE SCALE GENOMIC DNA]</scope>
    <source>
        <strain evidence="8 9">WH 0003</strain>
    </source>
</reference>
<evidence type="ECO:0000256" key="1">
    <source>
        <dbReference type="ARBA" id="ARBA00022603"/>
    </source>
</evidence>
<dbReference type="AlphaFoldDB" id="G5J9K7"/>
<evidence type="ECO:0000256" key="3">
    <source>
        <dbReference type="ARBA" id="ARBA00022691"/>
    </source>
</evidence>
<comment type="caution">
    <text evidence="8">The sequence shown here is derived from an EMBL/GenBank/DDBJ whole genome shotgun (WGS) entry which is preliminary data.</text>
</comment>
<dbReference type="InterPro" id="IPR050390">
    <property type="entry name" value="C5-Methyltransferase"/>
</dbReference>
<protein>
    <recommendedName>
        <fullName evidence="7">Cytosine-specific methyltransferase</fullName>
        <ecNumber evidence="7">2.1.1.37</ecNumber>
    </recommendedName>
</protein>
<dbReference type="SUPFAM" id="SSF53335">
    <property type="entry name" value="S-adenosyl-L-methionine-dependent methyltransferases"/>
    <property type="match status" value="1"/>
</dbReference>
<dbReference type="CDD" id="cd00315">
    <property type="entry name" value="Cyt_C5_DNA_methylase"/>
    <property type="match status" value="1"/>
</dbReference>
<dbReference type="Pfam" id="PF00145">
    <property type="entry name" value="DNA_methylase"/>
    <property type="match status" value="1"/>
</dbReference>
<dbReference type="InterPro" id="IPR001525">
    <property type="entry name" value="C5_MeTfrase"/>
</dbReference>
<keyword evidence="2 5" id="KW-0808">Transferase</keyword>
<evidence type="ECO:0000313" key="8">
    <source>
        <dbReference type="EMBL" id="EHJ11130.1"/>
    </source>
</evidence>
<dbReference type="GO" id="GO:0009307">
    <property type="term" value="P:DNA restriction-modification system"/>
    <property type="evidence" value="ECO:0007669"/>
    <property type="project" value="UniProtKB-KW"/>
</dbReference>